<feature type="transmembrane region" description="Helical" evidence="7">
    <location>
        <begin position="45"/>
        <end position="64"/>
    </location>
</feature>
<comment type="subcellular location">
    <subcellularLocation>
        <location evidence="1">Cell membrane</location>
        <topology evidence="1">Multi-pass membrane protein</topology>
    </subcellularLocation>
</comment>
<sequence>MKVISLLMRASRGHFVLAVVLGVVSGASSARLIALINKVLTDEGPLQRATVLTFVGFGLVAMVARTFTQMLLVRLNSGTLYELRMRLSRRILSAPLRSLEQVGNPRLLSSLQEDAIVVSQGLVQLPSLVIDSATILGCLLYLAWLSVYVFLGMVGVLVLGITAYMLLQRRARALLFSARQKVNALFGHFGALTGGIKELKLHRRRRMAFLDEALEPTAASIRTLFTRSADIGALSQAWGFLLIFSLIGLLLFAFPAFVGVDRRTLVGYTLVVLYLQQPLDSVMNLFHMLLRVGVAARNMEELGLSITQQGAEESTAEVEEPRSFQRLELVGVTHAYHRENEDSRFTLGPISLSLEPGECLFLVGGNGSGKTTLAKLLTGLYRPESGELRLDGQVVTDAERNRYRQHFTTVFSDFHLFEQLLGLASPAQLARASELLRRLQLDRKVRIENGRLSTTELSLGQRKRLALLTAYLEDRPIYVFDEWAADQDPTFKDVFYKELLPELKATGKALVVISHDDRYFSLADRVVRLESGLVVETTSPALLRSGTAG</sequence>
<dbReference type="InterPro" id="IPR036640">
    <property type="entry name" value="ABC1_TM_sf"/>
</dbReference>
<protein>
    <submittedName>
        <fullName evidence="10">Cyclic peptide export ABC transporter</fullName>
    </submittedName>
</protein>
<feature type="transmembrane region" description="Helical" evidence="7">
    <location>
        <begin position="148"/>
        <end position="167"/>
    </location>
</feature>
<reference evidence="10 11" key="1">
    <citation type="submission" date="2021-02" db="EMBL/GenBank/DDBJ databases">
        <title>De Novo genome assembly of isolated myxobacteria.</title>
        <authorList>
            <person name="Stevens D.C."/>
        </authorList>
    </citation>
    <scope>NUCLEOTIDE SEQUENCE [LARGE SCALE GENOMIC DNA]</scope>
    <source>
        <strain evidence="11">SCPEA02</strain>
    </source>
</reference>
<dbReference type="SUPFAM" id="SSF90123">
    <property type="entry name" value="ABC transporter transmembrane region"/>
    <property type="match status" value="1"/>
</dbReference>
<dbReference type="PROSITE" id="PS50929">
    <property type="entry name" value="ABC_TM1F"/>
    <property type="match status" value="1"/>
</dbReference>
<keyword evidence="4" id="KW-0067">ATP-binding</keyword>
<gene>
    <name evidence="10" type="ORF">JY651_09600</name>
</gene>
<evidence type="ECO:0000259" key="9">
    <source>
        <dbReference type="PROSITE" id="PS50929"/>
    </source>
</evidence>
<evidence type="ECO:0000313" key="10">
    <source>
        <dbReference type="EMBL" id="QSQ25160.1"/>
    </source>
</evidence>
<keyword evidence="2 7" id="KW-0812">Transmembrane</keyword>
<dbReference type="SUPFAM" id="SSF52540">
    <property type="entry name" value="P-loop containing nucleoside triphosphate hydrolases"/>
    <property type="match status" value="1"/>
</dbReference>
<evidence type="ECO:0000256" key="1">
    <source>
        <dbReference type="ARBA" id="ARBA00004651"/>
    </source>
</evidence>
<accession>A0ABX7P3W2</accession>
<dbReference type="EMBL" id="CP071090">
    <property type="protein sequence ID" value="QSQ25160.1"/>
    <property type="molecule type" value="Genomic_DNA"/>
</dbReference>
<evidence type="ECO:0000256" key="6">
    <source>
        <dbReference type="ARBA" id="ARBA00023136"/>
    </source>
</evidence>
<dbReference type="Gene3D" id="1.20.1560.10">
    <property type="entry name" value="ABC transporter type 1, transmembrane domain"/>
    <property type="match status" value="1"/>
</dbReference>
<feature type="transmembrane region" description="Helical" evidence="7">
    <location>
        <begin position="122"/>
        <end position="142"/>
    </location>
</feature>
<keyword evidence="11" id="KW-1185">Reference proteome</keyword>
<dbReference type="InterPro" id="IPR003593">
    <property type="entry name" value="AAA+_ATPase"/>
</dbReference>
<dbReference type="NCBIfam" id="TIGR01194">
    <property type="entry name" value="cyc_pep_trnsptr"/>
    <property type="match status" value="1"/>
</dbReference>
<proteinExistence type="predicted"/>
<dbReference type="Proteomes" id="UP000662747">
    <property type="component" value="Chromosome"/>
</dbReference>
<evidence type="ECO:0000256" key="5">
    <source>
        <dbReference type="ARBA" id="ARBA00022989"/>
    </source>
</evidence>
<dbReference type="CDD" id="cd03228">
    <property type="entry name" value="ABCC_MRP_Like"/>
    <property type="match status" value="1"/>
</dbReference>
<dbReference type="InterPro" id="IPR011527">
    <property type="entry name" value="ABC1_TM_dom"/>
</dbReference>
<evidence type="ECO:0000313" key="11">
    <source>
        <dbReference type="Proteomes" id="UP000662747"/>
    </source>
</evidence>
<feature type="transmembrane region" description="Helical" evidence="7">
    <location>
        <begin position="237"/>
        <end position="259"/>
    </location>
</feature>
<dbReference type="InterPro" id="IPR005898">
    <property type="entry name" value="Cyc_pep_transpt_SyrD/YojI"/>
</dbReference>
<evidence type="ECO:0000256" key="3">
    <source>
        <dbReference type="ARBA" id="ARBA00022741"/>
    </source>
</evidence>
<evidence type="ECO:0000256" key="7">
    <source>
        <dbReference type="SAM" id="Phobius"/>
    </source>
</evidence>
<organism evidence="10 11">
    <name type="scientific">Pyxidicoccus parkwayensis</name>
    <dbReference type="NCBI Taxonomy" id="2813578"/>
    <lineage>
        <taxon>Bacteria</taxon>
        <taxon>Pseudomonadati</taxon>
        <taxon>Myxococcota</taxon>
        <taxon>Myxococcia</taxon>
        <taxon>Myxococcales</taxon>
        <taxon>Cystobacterineae</taxon>
        <taxon>Myxococcaceae</taxon>
        <taxon>Pyxidicoccus</taxon>
    </lineage>
</organism>
<dbReference type="SMART" id="SM00382">
    <property type="entry name" value="AAA"/>
    <property type="match status" value="1"/>
</dbReference>
<dbReference type="Gene3D" id="3.40.50.300">
    <property type="entry name" value="P-loop containing nucleotide triphosphate hydrolases"/>
    <property type="match status" value="1"/>
</dbReference>
<dbReference type="PANTHER" id="PTHR24221">
    <property type="entry name" value="ATP-BINDING CASSETTE SUB-FAMILY B"/>
    <property type="match status" value="1"/>
</dbReference>
<evidence type="ECO:0000256" key="4">
    <source>
        <dbReference type="ARBA" id="ARBA00022840"/>
    </source>
</evidence>
<keyword evidence="6 7" id="KW-0472">Membrane</keyword>
<dbReference type="RefSeq" id="WP_206726717.1">
    <property type="nucleotide sequence ID" value="NZ_CP071090.1"/>
</dbReference>
<dbReference type="PROSITE" id="PS00211">
    <property type="entry name" value="ABC_TRANSPORTER_1"/>
    <property type="match status" value="1"/>
</dbReference>
<evidence type="ECO:0000256" key="2">
    <source>
        <dbReference type="ARBA" id="ARBA00022692"/>
    </source>
</evidence>
<dbReference type="InterPro" id="IPR039421">
    <property type="entry name" value="Type_1_exporter"/>
</dbReference>
<dbReference type="Pfam" id="PF00005">
    <property type="entry name" value="ABC_tran"/>
    <property type="match status" value="1"/>
</dbReference>
<dbReference type="PROSITE" id="PS50893">
    <property type="entry name" value="ABC_TRANSPORTER_2"/>
    <property type="match status" value="1"/>
</dbReference>
<dbReference type="InterPro" id="IPR003439">
    <property type="entry name" value="ABC_transporter-like_ATP-bd"/>
</dbReference>
<name>A0ABX7P3W2_9BACT</name>
<dbReference type="InterPro" id="IPR027417">
    <property type="entry name" value="P-loop_NTPase"/>
</dbReference>
<dbReference type="PANTHER" id="PTHR24221:SF654">
    <property type="entry name" value="ATP-BINDING CASSETTE SUB-FAMILY B MEMBER 6"/>
    <property type="match status" value="1"/>
</dbReference>
<feature type="domain" description="ABC transporter" evidence="8">
    <location>
        <begin position="327"/>
        <end position="549"/>
    </location>
</feature>
<feature type="domain" description="ABC transmembrane type-1" evidence="9">
    <location>
        <begin position="15"/>
        <end position="291"/>
    </location>
</feature>
<keyword evidence="5 7" id="KW-1133">Transmembrane helix</keyword>
<dbReference type="InterPro" id="IPR017871">
    <property type="entry name" value="ABC_transporter-like_CS"/>
</dbReference>
<keyword evidence="3" id="KW-0547">Nucleotide-binding</keyword>
<evidence type="ECO:0000259" key="8">
    <source>
        <dbReference type="PROSITE" id="PS50893"/>
    </source>
</evidence>